<evidence type="ECO:0000313" key="2">
    <source>
        <dbReference type="EMBL" id="HAB5910208.1"/>
    </source>
</evidence>
<dbReference type="AlphaFoldDB" id="A0A3Y2DGP9"/>
<comment type="caution">
    <text evidence="2">The sequence shown here is derived from an EMBL/GenBank/DDBJ whole genome shotgun (WGS) entry which is preliminary data.</text>
</comment>
<evidence type="ECO:0000313" key="1">
    <source>
        <dbReference type="EMBL" id="EBX3157087.1"/>
    </source>
</evidence>
<reference evidence="2" key="3">
    <citation type="submission" date="2019-10" db="EMBL/GenBank/DDBJ databases">
        <authorList>
            <consortium name="NCBI Pathogen Detection Project"/>
        </authorList>
    </citation>
    <scope>NUCLEOTIDE SEQUENCE</scope>
    <source>
        <strain evidence="3">BCW_2741</strain>
        <strain evidence="2">Salmonella enterica</strain>
    </source>
</reference>
<protein>
    <recommendedName>
        <fullName evidence="4">DGQHR domain-containing protein</fullName>
    </recommendedName>
</protein>
<dbReference type="EMBL" id="AAHKWI010000062">
    <property type="protein sequence ID" value="EBX3157087.1"/>
    <property type="molecule type" value="Genomic_DNA"/>
</dbReference>
<proteinExistence type="predicted"/>
<dbReference type="EMBL" id="DAATXE010000014">
    <property type="protein sequence ID" value="HAF0488700.1"/>
    <property type="molecule type" value="Genomic_DNA"/>
</dbReference>
<evidence type="ECO:0008006" key="4">
    <source>
        <dbReference type="Google" id="ProtNLM"/>
    </source>
</evidence>
<name>A0A3Y2DGP9_SALNE</name>
<sequence>MQNRYQAIRCKQTSDGNWLVFFSASAHEIDIWAGIPEKKNFDSVESTGFQRSFKTERLDSLINFYSNNDNILQNPLLCAPRKIGNEDSAVHFIPDDGVSPDDYIQKGTVVINYENLHNLKLIELLQLFSNYLSSRVEDIDKQGLDTNLLTKLKERLSLGNDDQPENYPINTDNNEGGEPFDEEITIIESSHINDLWQEVACRISILKEYGQEYDTPEILGFKKESIISYLKPVIIVDGQHRLIGAIEHSNRESKSTDSMAKYFDFMTTDGLNEQEAKLRVQNEVCRHLPISLVLSDDPAEHVFQFVVVNQKATPINNALLGTIVSTTLSTNELERVADRLKNADIELEASQAVSFATRNCNSPFFGLVQTGISGEQSGKLPWTVMRSLITIFKDLKGGKFFSDENRIDYADLWKRRYLEASELISENDKFSTWSAEEGVWRDVFINFWTCIRDKFGNCNDPSSHNYWGHTSSNLFNKISLTILAADFFKYLCESRTNLNSVDSVPQLVNDWLTDVDPNYFNRDWKLANVKKDAPGTRKQWSRLWLTYRQDPRQLPPVTSYKKI</sequence>
<organism evidence="2">
    <name type="scientific">Salmonella newport</name>
    <dbReference type="NCBI Taxonomy" id="108619"/>
    <lineage>
        <taxon>Bacteria</taxon>
        <taxon>Pseudomonadati</taxon>
        <taxon>Pseudomonadota</taxon>
        <taxon>Gammaproteobacteria</taxon>
        <taxon>Enterobacterales</taxon>
        <taxon>Enterobacteriaceae</taxon>
        <taxon>Salmonella</taxon>
    </lineage>
</organism>
<evidence type="ECO:0000313" key="3">
    <source>
        <dbReference type="EMBL" id="HAF0488700.1"/>
    </source>
</evidence>
<dbReference type="RefSeq" id="WP_058145313.1">
    <property type="nucleotide sequence ID" value="NZ_CALNWG010000016.1"/>
</dbReference>
<reference evidence="2" key="1">
    <citation type="journal article" date="2018" name="Genome Biol.">
        <title>SKESA: strategic k-mer extension for scrupulous assemblies.</title>
        <authorList>
            <person name="Souvorov A."/>
            <person name="Agarwala R."/>
            <person name="Lipman D.J."/>
        </authorList>
    </citation>
    <scope>NUCLEOTIDE SEQUENCE</scope>
    <source>
        <strain evidence="3">BCW_2741</strain>
        <strain evidence="2">Salmonella enterica</strain>
    </source>
</reference>
<accession>A0A3Y2DGP9</accession>
<dbReference type="EMBL" id="DAAHFP010000013">
    <property type="protein sequence ID" value="HAB5910208.1"/>
    <property type="molecule type" value="Genomic_DNA"/>
</dbReference>
<reference evidence="1" key="2">
    <citation type="submission" date="2018-07" db="EMBL/GenBank/DDBJ databases">
        <authorList>
            <person name="Ashton P.M."/>
            <person name="Dallman T."/>
            <person name="Nair S."/>
            <person name="De Pinna E."/>
            <person name="Peters T."/>
            <person name="Grant K."/>
        </authorList>
    </citation>
    <scope>NUCLEOTIDE SEQUENCE</scope>
    <source>
        <strain evidence="1">136562</strain>
    </source>
</reference>
<gene>
    <name evidence="1" type="ORF">DRT54_24125</name>
    <name evidence="3" type="ORF">G9W27_002619</name>
    <name evidence="2" type="ORF">GB622_19195</name>
</gene>